<keyword evidence="5" id="KW-0444">Lipid biosynthesis</keyword>
<reference evidence="16" key="1">
    <citation type="submission" date="2015-09" db="EMBL/GenBank/DDBJ databases">
        <authorList>
            <consortium name="Pathogen Informatics"/>
        </authorList>
    </citation>
    <scope>NUCLEOTIDE SEQUENCE [LARGE SCALE GENOMIC DNA]</scope>
    <source>
        <strain evidence="16">Lake Konstanz</strain>
    </source>
</reference>
<comment type="pathway">
    <text evidence="3">Lipid metabolism.</text>
</comment>
<dbReference type="Pfam" id="PF03982">
    <property type="entry name" value="DAGAT"/>
    <property type="match status" value="1"/>
</dbReference>
<evidence type="ECO:0000313" key="15">
    <source>
        <dbReference type="EMBL" id="CUG47678.1"/>
    </source>
</evidence>
<keyword evidence="7 14" id="KW-0812">Transmembrane</keyword>
<keyword evidence="16" id="KW-1185">Reference proteome</keyword>
<evidence type="ECO:0000256" key="5">
    <source>
        <dbReference type="ARBA" id="ARBA00022516"/>
    </source>
</evidence>
<dbReference type="InterPro" id="IPR007130">
    <property type="entry name" value="DAGAT"/>
</dbReference>
<keyword evidence="8" id="KW-0319">Glycerol metabolism</keyword>
<dbReference type="EC" id="2.3.1.-" evidence="14"/>
<keyword evidence="9 14" id="KW-0256">Endoplasmic reticulum</keyword>
<evidence type="ECO:0000256" key="6">
    <source>
        <dbReference type="ARBA" id="ARBA00022679"/>
    </source>
</evidence>
<sequence>MSTGIFVAVYIALLGIFYALSAYMEKSAAMRGSHRKPMSPWIDKGLRLFFLTILVSPLCFAIPWTIVLVLLYIPSFIDGSEKRGDRVSAWLTSWRVFHWVKWYFTLEIVTPHGKLDPKRLYVVAVHPHGFLPLGTLINMLSEVNNIREKWLNGVKLRTLAASFCFYIPGYRDFCLGGGVIDAARYNAKRALTNGCSIALVPGGATEALYAGPGHNTLVLKNRRGFIKLALEVGADLVPVYSFGENDCYNQAASVFPWLKRVQAKFQKVFGLSLPMVTHVIPKPVKITTVMGKPIPVKKVENPSDAEVDALLTLYIEKITEHFYAHCDKYIVDPKHRKLEIL</sequence>
<dbReference type="GO" id="GO:0006071">
    <property type="term" value="P:glycerol metabolic process"/>
    <property type="evidence" value="ECO:0007669"/>
    <property type="project" value="UniProtKB-KW"/>
</dbReference>
<gene>
    <name evidence="15" type="ORF">BSAL_79995</name>
</gene>
<evidence type="ECO:0000313" key="16">
    <source>
        <dbReference type="Proteomes" id="UP000051952"/>
    </source>
</evidence>
<dbReference type="EMBL" id="CYKH01000830">
    <property type="protein sequence ID" value="CUG47678.1"/>
    <property type="molecule type" value="Genomic_DNA"/>
</dbReference>
<evidence type="ECO:0000256" key="4">
    <source>
        <dbReference type="ARBA" id="ARBA00005420"/>
    </source>
</evidence>
<keyword evidence="13 15" id="KW-0012">Acyltransferase</keyword>
<evidence type="ECO:0000256" key="8">
    <source>
        <dbReference type="ARBA" id="ARBA00022798"/>
    </source>
</evidence>
<protein>
    <recommendedName>
        <fullName evidence="14">Acyltransferase</fullName>
        <ecNumber evidence="14">2.3.1.-</ecNumber>
    </recommendedName>
</protein>
<evidence type="ECO:0000256" key="14">
    <source>
        <dbReference type="RuleBase" id="RU367023"/>
    </source>
</evidence>
<dbReference type="PANTHER" id="PTHR12317">
    <property type="entry name" value="DIACYLGLYCEROL O-ACYLTRANSFERASE"/>
    <property type="match status" value="1"/>
</dbReference>
<dbReference type="GO" id="GO:0019432">
    <property type="term" value="P:triglyceride biosynthetic process"/>
    <property type="evidence" value="ECO:0007669"/>
    <property type="project" value="TreeGrafter"/>
</dbReference>
<accession>A0A0S4J1B8</accession>
<feature type="transmembrane region" description="Helical" evidence="14">
    <location>
        <begin position="45"/>
        <end position="73"/>
    </location>
</feature>
<proteinExistence type="inferred from homology"/>
<evidence type="ECO:0000256" key="11">
    <source>
        <dbReference type="ARBA" id="ARBA00023098"/>
    </source>
</evidence>
<evidence type="ECO:0000256" key="7">
    <source>
        <dbReference type="ARBA" id="ARBA00022692"/>
    </source>
</evidence>
<comment type="subcellular location">
    <subcellularLocation>
        <location evidence="1 14">Endoplasmic reticulum membrane</location>
        <topology evidence="1 14">Multi-pass membrane protein</topology>
    </subcellularLocation>
</comment>
<dbReference type="OrthoDB" id="264532at2759"/>
<dbReference type="VEuPathDB" id="TriTrypDB:BSAL_79995"/>
<keyword evidence="11" id="KW-0443">Lipid metabolism</keyword>
<keyword evidence="12 14" id="KW-0472">Membrane</keyword>
<organism evidence="15 16">
    <name type="scientific">Bodo saltans</name>
    <name type="common">Flagellated protozoan</name>
    <dbReference type="NCBI Taxonomy" id="75058"/>
    <lineage>
        <taxon>Eukaryota</taxon>
        <taxon>Discoba</taxon>
        <taxon>Euglenozoa</taxon>
        <taxon>Kinetoplastea</taxon>
        <taxon>Metakinetoplastina</taxon>
        <taxon>Eubodonida</taxon>
        <taxon>Bodonidae</taxon>
        <taxon>Bodo</taxon>
    </lineage>
</organism>
<evidence type="ECO:0000256" key="9">
    <source>
        <dbReference type="ARBA" id="ARBA00022824"/>
    </source>
</evidence>
<evidence type="ECO:0000256" key="13">
    <source>
        <dbReference type="ARBA" id="ARBA00023315"/>
    </source>
</evidence>
<keyword evidence="6 14" id="KW-0808">Transferase</keyword>
<dbReference type="OMA" id="FYCCVFY"/>
<name>A0A0S4J1B8_BODSA</name>
<dbReference type="CDD" id="cd07987">
    <property type="entry name" value="LPLAT_MGAT-like"/>
    <property type="match status" value="1"/>
</dbReference>
<evidence type="ECO:0000256" key="1">
    <source>
        <dbReference type="ARBA" id="ARBA00004477"/>
    </source>
</evidence>
<feature type="transmembrane region" description="Helical" evidence="14">
    <location>
        <begin position="6"/>
        <end position="24"/>
    </location>
</feature>
<comment type="pathway">
    <text evidence="2">Glycerolipid metabolism; triacylglycerol biosynthesis.</text>
</comment>
<dbReference type="GO" id="GO:0005789">
    <property type="term" value="C:endoplasmic reticulum membrane"/>
    <property type="evidence" value="ECO:0007669"/>
    <property type="project" value="UniProtKB-SubCell"/>
</dbReference>
<dbReference type="GO" id="GO:0004144">
    <property type="term" value="F:diacylglycerol O-acyltransferase activity"/>
    <property type="evidence" value="ECO:0007669"/>
    <property type="project" value="TreeGrafter"/>
</dbReference>
<comment type="similarity">
    <text evidence="4 14">Belongs to the diacylglycerol acyltransferase family.</text>
</comment>
<evidence type="ECO:0000256" key="10">
    <source>
        <dbReference type="ARBA" id="ARBA00022989"/>
    </source>
</evidence>
<dbReference type="PANTHER" id="PTHR12317:SF0">
    <property type="entry name" value="ACYLTRANSFERASE"/>
    <property type="match status" value="1"/>
</dbReference>
<keyword evidence="10 14" id="KW-1133">Transmembrane helix</keyword>
<evidence type="ECO:0000256" key="3">
    <source>
        <dbReference type="ARBA" id="ARBA00005189"/>
    </source>
</evidence>
<evidence type="ECO:0000256" key="12">
    <source>
        <dbReference type="ARBA" id="ARBA00023136"/>
    </source>
</evidence>
<dbReference type="AlphaFoldDB" id="A0A0S4J1B8"/>
<evidence type="ECO:0000256" key="2">
    <source>
        <dbReference type="ARBA" id="ARBA00004771"/>
    </source>
</evidence>
<dbReference type="Proteomes" id="UP000051952">
    <property type="component" value="Unassembled WGS sequence"/>
</dbReference>